<feature type="binding site" evidence="1">
    <location>
        <begin position="14"/>
        <end position="16"/>
    </location>
    <ligand>
        <name>UDP-N-acetyl-alpha-D-glucosamine</name>
        <dbReference type="ChEBI" id="CHEBI:57705"/>
    </ligand>
</feature>
<dbReference type="NCBIfam" id="TIGR01133">
    <property type="entry name" value="murG"/>
    <property type="match status" value="1"/>
</dbReference>
<comment type="subcellular location">
    <subcellularLocation>
        <location evidence="1">Cell membrane</location>
        <topology evidence="1">Peripheral membrane protein</topology>
        <orientation evidence="1">Cytoplasmic side</orientation>
    </subcellularLocation>
</comment>
<comment type="catalytic activity">
    <reaction evidence="1">
        <text>di-trans,octa-cis-undecaprenyl diphospho-N-acetyl-alpha-D-muramoyl-L-alanyl-D-glutamyl-meso-2,6-diaminopimeloyl-D-alanyl-D-alanine + UDP-N-acetyl-alpha-D-glucosamine = di-trans,octa-cis-undecaprenyl diphospho-[N-acetyl-alpha-D-glucosaminyl-(1-&gt;4)]-N-acetyl-alpha-D-muramoyl-L-alanyl-D-glutamyl-meso-2,6-diaminopimeloyl-D-alanyl-D-alanine + UDP + H(+)</text>
        <dbReference type="Rhea" id="RHEA:31227"/>
        <dbReference type="ChEBI" id="CHEBI:15378"/>
        <dbReference type="ChEBI" id="CHEBI:57705"/>
        <dbReference type="ChEBI" id="CHEBI:58223"/>
        <dbReference type="ChEBI" id="CHEBI:61387"/>
        <dbReference type="ChEBI" id="CHEBI:61388"/>
        <dbReference type="EC" id="2.4.1.227"/>
    </reaction>
</comment>
<keyword evidence="1 2" id="KW-0328">Glycosyltransferase</keyword>
<comment type="pathway">
    <text evidence="1">Cell wall biogenesis; peptidoglycan biosynthesis.</text>
</comment>
<dbReference type="Pfam" id="PF03033">
    <property type="entry name" value="Glyco_transf_28"/>
    <property type="match status" value="1"/>
</dbReference>
<comment type="similarity">
    <text evidence="1">Belongs to the glycosyltransferase 28 family. MurG subfamily.</text>
</comment>
<dbReference type="InterPro" id="IPR006009">
    <property type="entry name" value="GlcNAc_MurG"/>
</dbReference>
<dbReference type="GO" id="GO:0005886">
    <property type="term" value="C:plasma membrane"/>
    <property type="evidence" value="ECO:0007669"/>
    <property type="project" value="UniProtKB-SubCell"/>
</dbReference>
<dbReference type="GO" id="GO:0050511">
    <property type="term" value="F:undecaprenyldiphospho-muramoylpentapeptide beta-N-acetylglucosaminyltransferase activity"/>
    <property type="evidence" value="ECO:0007669"/>
    <property type="project" value="UniProtKB-UniRule"/>
</dbReference>
<keyword evidence="1" id="KW-0961">Cell wall biogenesis/degradation</keyword>
<dbReference type="GO" id="GO:0051301">
    <property type="term" value="P:cell division"/>
    <property type="evidence" value="ECO:0007669"/>
    <property type="project" value="UniProtKB-KW"/>
</dbReference>
<keyword evidence="1" id="KW-0131">Cell cycle</keyword>
<feature type="binding site" evidence="1">
    <location>
        <position position="128"/>
    </location>
    <ligand>
        <name>UDP-N-acetyl-alpha-D-glucosamine</name>
        <dbReference type="ChEBI" id="CHEBI:57705"/>
    </ligand>
</feature>
<dbReference type="SUPFAM" id="SSF53756">
    <property type="entry name" value="UDP-Glycosyltransferase/glycogen phosphorylase"/>
    <property type="match status" value="1"/>
</dbReference>
<evidence type="ECO:0000313" key="2">
    <source>
        <dbReference type="EMBL" id="HJE38541.1"/>
    </source>
</evidence>
<reference evidence="2" key="2">
    <citation type="submission" date="2021-09" db="EMBL/GenBank/DDBJ databases">
        <authorList>
            <person name="Gilroy R."/>
        </authorList>
    </citation>
    <scope>NUCLEOTIDE SEQUENCE</scope>
    <source>
        <strain evidence="2">4100</strain>
    </source>
</reference>
<dbReference type="InterPro" id="IPR007235">
    <property type="entry name" value="Glyco_trans_28_C"/>
</dbReference>
<comment type="function">
    <text evidence="1">Cell wall formation. Catalyzes the transfer of a GlcNAc subunit on undecaprenyl-pyrophosphoryl-MurNAc-pentapeptide (lipid intermediate I) to form undecaprenyl-pyrophosphoryl-MurNAc-(pentapeptide)GlcNAc (lipid intermediate II).</text>
</comment>
<dbReference type="EMBL" id="DYXT01000016">
    <property type="protein sequence ID" value="HJE38541.1"/>
    <property type="molecule type" value="Genomic_DNA"/>
</dbReference>
<gene>
    <name evidence="1 2" type="primary">murG</name>
    <name evidence="2" type="ORF">K8V47_02080</name>
</gene>
<comment type="caution">
    <text evidence="1">Lacks conserved residue(s) required for the propagation of feature annotation.</text>
</comment>
<dbReference type="Pfam" id="PF04101">
    <property type="entry name" value="Glyco_tran_28_C"/>
    <property type="match status" value="1"/>
</dbReference>
<keyword evidence="1" id="KW-1003">Cell membrane</keyword>
<comment type="caution">
    <text evidence="2">The sequence shown here is derived from an EMBL/GenBank/DDBJ whole genome shotgun (WGS) entry which is preliminary data.</text>
</comment>
<reference evidence="2" key="1">
    <citation type="journal article" date="2021" name="PeerJ">
        <title>Extensive microbial diversity within the chicken gut microbiome revealed by metagenomics and culture.</title>
        <authorList>
            <person name="Gilroy R."/>
            <person name="Ravi A."/>
            <person name="Getino M."/>
            <person name="Pursley I."/>
            <person name="Horton D.L."/>
            <person name="Alikhan N.F."/>
            <person name="Baker D."/>
            <person name="Gharbi K."/>
            <person name="Hall N."/>
            <person name="Watson M."/>
            <person name="Adriaenssens E.M."/>
            <person name="Foster-Nyarko E."/>
            <person name="Jarju S."/>
            <person name="Secka A."/>
            <person name="Antonio M."/>
            <person name="Oren A."/>
            <person name="Chaudhuri R.R."/>
            <person name="La Ragione R."/>
            <person name="Hildebrand F."/>
            <person name="Pallen M.J."/>
        </authorList>
    </citation>
    <scope>NUCLEOTIDE SEQUENCE</scope>
    <source>
        <strain evidence="2">4100</strain>
    </source>
</reference>
<keyword evidence="1" id="KW-0133">Cell shape</keyword>
<dbReference type="CDD" id="cd03785">
    <property type="entry name" value="GT28_MurG"/>
    <property type="match status" value="1"/>
</dbReference>
<dbReference type="Proteomes" id="UP000711407">
    <property type="component" value="Unassembled WGS sequence"/>
</dbReference>
<dbReference type="Gene3D" id="3.40.50.2000">
    <property type="entry name" value="Glycogen Phosphorylase B"/>
    <property type="match status" value="2"/>
</dbReference>
<dbReference type="PANTHER" id="PTHR21015">
    <property type="entry name" value="UDP-N-ACETYLGLUCOSAMINE--N-ACETYLMURAMYL-(PENTAPEPTIDE) PYROPHOSPHORYL-UNDECAPRENOL N-ACETYLGLUCOSAMINE TRANSFERASE 1"/>
    <property type="match status" value="1"/>
</dbReference>
<proteinExistence type="inferred from homology"/>
<dbReference type="AlphaFoldDB" id="A0A4Q0U943"/>
<feature type="binding site" evidence="1">
    <location>
        <position position="298"/>
    </location>
    <ligand>
        <name>UDP-N-acetyl-alpha-D-glucosamine</name>
        <dbReference type="ChEBI" id="CHEBI:57705"/>
    </ligand>
</feature>
<evidence type="ECO:0000313" key="3">
    <source>
        <dbReference type="Proteomes" id="UP000711407"/>
    </source>
</evidence>
<protein>
    <recommendedName>
        <fullName evidence="1">UDP-N-acetylglucosamine--N-acetylmuramyl-(pentapeptide) pyrophosphoryl-undecaprenol N-acetylglucosamine transferase</fullName>
        <ecNumber evidence="1">2.4.1.227</ecNumber>
    </recommendedName>
    <alternativeName>
        <fullName evidence="1">Undecaprenyl-PP-MurNAc-pentapeptide-UDPGlcNAc GlcNAc transferase</fullName>
    </alternativeName>
</protein>
<dbReference type="InterPro" id="IPR004276">
    <property type="entry name" value="GlycoTrans_28_N"/>
</dbReference>
<keyword evidence="1 2" id="KW-0808">Transferase</keyword>
<keyword evidence="1" id="KW-0472">Membrane</keyword>
<dbReference type="PANTHER" id="PTHR21015:SF22">
    <property type="entry name" value="GLYCOSYLTRANSFERASE"/>
    <property type="match status" value="1"/>
</dbReference>
<dbReference type="GO" id="GO:0009252">
    <property type="term" value="P:peptidoglycan biosynthetic process"/>
    <property type="evidence" value="ECO:0007669"/>
    <property type="project" value="UniProtKB-UniRule"/>
</dbReference>
<dbReference type="GO" id="GO:0071555">
    <property type="term" value="P:cell wall organization"/>
    <property type="evidence" value="ECO:0007669"/>
    <property type="project" value="UniProtKB-KW"/>
</dbReference>
<feature type="binding site" evidence="1">
    <location>
        <position position="201"/>
    </location>
    <ligand>
        <name>UDP-N-acetyl-alpha-D-glucosamine</name>
        <dbReference type="ChEBI" id="CHEBI:57705"/>
    </ligand>
</feature>
<dbReference type="GO" id="GO:0008360">
    <property type="term" value="P:regulation of cell shape"/>
    <property type="evidence" value="ECO:0007669"/>
    <property type="project" value="UniProtKB-KW"/>
</dbReference>
<evidence type="ECO:0000256" key="1">
    <source>
        <dbReference type="HAMAP-Rule" id="MF_00033"/>
    </source>
</evidence>
<dbReference type="GO" id="GO:0005975">
    <property type="term" value="P:carbohydrate metabolic process"/>
    <property type="evidence" value="ECO:0007669"/>
    <property type="project" value="InterPro"/>
</dbReference>
<feature type="binding site" evidence="1">
    <location>
        <position position="169"/>
    </location>
    <ligand>
        <name>UDP-N-acetyl-alpha-D-glucosamine</name>
        <dbReference type="ChEBI" id="CHEBI:57705"/>
    </ligand>
</feature>
<dbReference type="EC" id="2.4.1.227" evidence="1"/>
<keyword evidence="1" id="KW-0132">Cell division</keyword>
<keyword evidence="1" id="KW-0573">Peptidoglycan synthesis</keyword>
<name>A0A4Q0U943_9BACT</name>
<sequence length="368" mass="40117">MKTDYHILISGGGTGGHIFPALAIANALKRRLPEAKIQFVGADNRMEMERVPEAGYPIIGLPVAGFDRKRLWRNFGVLLKLWRSSRMARKIVRDFKPDVAIGVGGYASGPTLAAAQKAHVPTLLQEQNSYAGVTNKLLAKDADRICVAYDHMERFFPADRIVMTGNPVRKALFNCTLTPAQAREALGFPADEPLVVVVGGSLGARSVNNATYEAMDAITATGANLLWQTGKIYYDEFDGKTQGKAKVKTMAFLPDMATVYRAATFVISRAGASTISELQLLGVPSILIPSANVAEDHQRKNAMALVERDAAMMILDAEASDRLKVEAPALLNDAARRKRYATNVRSMALAESDERIADEVIKLLTQEK</sequence>
<dbReference type="HAMAP" id="MF_00033">
    <property type="entry name" value="MurG"/>
    <property type="match status" value="1"/>
</dbReference>
<organism evidence="2 3">
    <name type="scientific">Candidatus Amulumruptor caecigallinarius</name>
    <dbReference type="NCBI Taxonomy" id="2109911"/>
    <lineage>
        <taxon>Bacteria</taxon>
        <taxon>Pseudomonadati</taxon>
        <taxon>Bacteroidota</taxon>
        <taxon>Bacteroidia</taxon>
        <taxon>Bacteroidales</taxon>
        <taxon>Muribaculaceae</taxon>
        <taxon>Candidatus Amulumruptor</taxon>
    </lineage>
</organism>
<accession>A0A4Q0U943</accession>